<dbReference type="PANTHER" id="PTHR31161">
    <property type="entry name" value="PROTEIN GRAVITROPIC IN THE LIGHT 1"/>
    <property type="match status" value="1"/>
</dbReference>
<proteinExistence type="predicted"/>
<dbReference type="InterPro" id="IPR040225">
    <property type="entry name" value="GIL1-like"/>
</dbReference>
<protein>
    <recommendedName>
        <fullName evidence="5">DUF641 domain-containing protein</fullName>
    </recommendedName>
</protein>
<keyword evidence="4" id="KW-1185">Reference proteome</keyword>
<dbReference type="InterPro" id="IPR006943">
    <property type="entry name" value="DUF641_pln"/>
</dbReference>
<evidence type="ECO:0000259" key="2">
    <source>
        <dbReference type="Pfam" id="PF24994"/>
    </source>
</evidence>
<feature type="domain" description="GIL1/IRKI C-terminal" evidence="2">
    <location>
        <begin position="407"/>
        <end position="461"/>
    </location>
</feature>
<evidence type="ECO:0000259" key="1">
    <source>
        <dbReference type="Pfam" id="PF04859"/>
    </source>
</evidence>
<organism evidence="3 4">
    <name type="scientific">Hevea brasiliensis</name>
    <name type="common">Para rubber tree</name>
    <name type="synonym">Siphonia brasiliensis</name>
    <dbReference type="NCBI Taxonomy" id="3981"/>
    <lineage>
        <taxon>Eukaryota</taxon>
        <taxon>Viridiplantae</taxon>
        <taxon>Streptophyta</taxon>
        <taxon>Embryophyta</taxon>
        <taxon>Tracheophyta</taxon>
        <taxon>Spermatophyta</taxon>
        <taxon>Magnoliopsida</taxon>
        <taxon>eudicotyledons</taxon>
        <taxon>Gunneridae</taxon>
        <taxon>Pentapetalae</taxon>
        <taxon>rosids</taxon>
        <taxon>fabids</taxon>
        <taxon>Malpighiales</taxon>
        <taxon>Euphorbiaceae</taxon>
        <taxon>Crotonoideae</taxon>
        <taxon>Micrandreae</taxon>
        <taxon>Hevea</taxon>
    </lineage>
</organism>
<name>A0ABQ9LP57_HEVBR</name>
<feature type="domain" description="DUF641" evidence="1">
    <location>
        <begin position="76"/>
        <end position="201"/>
    </location>
</feature>
<accession>A0ABQ9LP57</accession>
<dbReference type="InterPro" id="IPR056813">
    <property type="entry name" value="GIL1_IRKI_C"/>
</dbReference>
<dbReference type="Pfam" id="PF04859">
    <property type="entry name" value="DUF641"/>
    <property type="match status" value="1"/>
</dbReference>
<sequence length="469" mass="53427">METIKCRSVPSNKSKIARTFQKVINLKTATRIASNNGIGICILTPQRKFQDDPTTIYKSHISATDKHKDDHSKAKRKAVLDALLAKLFAGITTIKAAYAELQMAQNPYCSDAIHAADQAIVEELKLLSELKRSFFKNELDHLSPQVTVMLAEIQEQQSLMKTYEITIKKLESETKFKDSDISLLKKQLDESIAFNKSLEKRLNASGALSMFDNIQFSILKPTHFVQFLHSALRSIRSFVKLMVREMEVAEWDIEAAAKAIESESIFPKPTHRCFVFESFVSKTMFEGFNYPNFMLPNESPPPMDHHHHYRHSGEHYFNKFKKLKSVNPRHYLNQNPTSSFARFTRAKYLKLVHAKMECSLFGNLNLRKLVNSGGFPDTAFFAGFIEMARRVWSLNLLAFSFGEDVSIFQVSKNSRFSEVYMESVTQESLLESDGVDADLRVDFTVVPGFKIGKTVMQSQVYLSPAVSLR</sequence>
<dbReference type="Proteomes" id="UP001174677">
    <property type="component" value="Chromosome 11"/>
</dbReference>
<evidence type="ECO:0000313" key="4">
    <source>
        <dbReference type="Proteomes" id="UP001174677"/>
    </source>
</evidence>
<gene>
    <name evidence="3" type="ORF">P3X46_020167</name>
</gene>
<dbReference type="Pfam" id="PF24994">
    <property type="entry name" value="GIL1_IRKI_C"/>
    <property type="match status" value="1"/>
</dbReference>
<evidence type="ECO:0008006" key="5">
    <source>
        <dbReference type="Google" id="ProtNLM"/>
    </source>
</evidence>
<comment type="caution">
    <text evidence="3">The sequence shown here is derived from an EMBL/GenBank/DDBJ whole genome shotgun (WGS) entry which is preliminary data.</text>
</comment>
<reference evidence="3" key="1">
    <citation type="journal article" date="2023" name="Plant Biotechnol. J.">
        <title>Chromosome-level wild Hevea brasiliensis genome provides new tools for genomic-assisted breeding and valuable loci to elevate rubber yield.</title>
        <authorList>
            <person name="Cheng H."/>
            <person name="Song X."/>
            <person name="Hu Y."/>
            <person name="Wu T."/>
            <person name="Yang Q."/>
            <person name="An Z."/>
            <person name="Feng S."/>
            <person name="Deng Z."/>
            <person name="Wu W."/>
            <person name="Zeng X."/>
            <person name="Tu M."/>
            <person name="Wang X."/>
            <person name="Huang H."/>
        </authorList>
    </citation>
    <scope>NUCLEOTIDE SEQUENCE</scope>
    <source>
        <strain evidence="3">MT/VB/25A 57/8</strain>
    </source>
</reference>
<dbReference type="EMBL" id="JARPOI010000011">
    <property type="protein sequence ID" value="KAJ9168670.1"/>
    <property type="molecule type" value="Genomic_DNA"/>
</dbReference>
<evidence type="ECO:0000313" key="3">
    <source>
        <dbReference type="EMBL" id="KAJ9168670.1"/>
    </source>
</evidence>